<dbReference type="InterPro" id="IPR011923">
    <property type="entry name" value="RodA/MrdB"/>
</dbReference>
<accession>A0A2G9ZNN5</accession>
<feature type="transmembrane region" description="Helical" evidence="11">
    <location>
        <begin position="102"/>
        <end position="128"/>
    </location>
</feature>
<feature type="transmembrane region" description="Helical" evidence="11">
    <location>
        <begin position="140"/>
        <end position="157"/>
    </location>
</feature>
<feature type="transmembrane region" description="Helical" evidence="11">
    <location>
        <begin position="50"/>
        <end position="70"/>
    </location>
</feature>
<dbReference type="GO" id="GO:0032153">
    <property type="term" value="C:cell division site"/>
    <property type="evidence" value="ECO:0007669"/>
    <property type="project" value="TreeGrafter"/>
</dbReference>
<feature type="transmembrane region" description="Helical" evidence="11">
    <location>
        <begin position="264"/>
        <end position="291"/>
    </location>
</feature>
<dbReference type="PANTHER" id="PTHR30474:SF1">
    <property type="entry name" value="PEPTIDOGLYCAN GLYCOSYLTRANSFERASE MRDB"/>
    <property type="match status" value="1"/>
</dbReference>
<organism evidence="12 13">
    <name type="scientific">Candidatus Falkowbacteria bacterium CG23_combo_of_CG06-09_8_20_14_all_41_10</name>
    <dbReference type="NCBI Taxonomy" id="1974571"/>
    <lineage>
        <taxon>Bacteria</taxon>
        <taxon>Candidatus Falkowiibacteriota</taxon>
    </lineage>
</organism>
<keyword evidence="3" id="KW-0328">Glycosyltransferase</keyword>
<feature type="transmembrane region" description="Helical" evidence="11">
    <location>
        <begin position="339"/>
        <end position="362"/>
    </location>
</feature>
<proteinExistence type="predicted"/>
<keyword evidence="2" id="KW-1003">Cell membrane</keyword>
<dbReference type="EMBL" id="PCSE01000031">
    <property type="protein sequence ID" value="PIP34797.1"/>
    <property type="molecule type" value="Genomic_DNA"/>
</dbReference>
<evidence type="ECO:0000313" key="12">
    <source>
        <dbReference type="EMBL" id="PIP34797.1"/>
    </source>
</evidence>
<keyword evidence="10" id="KW-0961">Cell wall biogenesis/degradation</keyword>
<dbReference type="GO" id="GO:0009252">
    <property type="term" value="P:peptidoglycan biosynthetic process"/>
    <property type="evidence" value="ECO:0007669"/>
    <property type="project" value="UniProtKB-KW"/>
</dbReference>
<keyword evidence="9 11" id="KW-0472">Membrane</keyword>
<dbReference type="Proteomes" id="UP000231408">
    <property type="component" value="Unassembled WGS sequence"/>
</dbReference>
<dbReference type="Pfam" id="PF01098">
    <property type="entry name" value="FTSW_RODA_SPOVE"/>
    <property type="match status" value="1"/>
</dbReference>
<evidence type="ECO:0000256" key="6">
    <source>
        <dbReference type="ARBA" id="ARBA00022960"/>
    </source>
</evidence>
<keyword evidence="8 11" id="KW-1133">Transmembrane helix</keyword>
<comment type="caution">
    <text evidence="12">The sequence shown here is derived from an EMBL/GenBank/DDBJ whole genome shotgun (WGS) entry which is preliminary data.</text>
</comment>
<evidence type="ECO:0000256" key="9">
    <source>
        <dbReference type="ARBA" id="ARBA00023136"/>
    </source>
</evidence>
<evidence type="ECO:0000313" key="13">
    <source>
        <dbReference type="Proteomes" id="UP000231408"/>
    </source>
</evidence>
<dbReference type="PANTHER" id="PTHR30474">
    <property type="entry name" value="CELL CYCLE PROTEIN"/>
    <property type="match status" value="1"/>
</dbReference>
<sequence>MLSRIKLYLKNLDWLLFVSVLLLAIFGLIEIYSIALGQGSADLTDFKKQVFFIILGALFLLAFSFIDFQFLKSINRYLYIGGILFLTSVLLIGDTVKGTKGWFNILGFGIQPVEIIKIILIIFLARLFSTAAFKTRPLKYFIISGLSTLGLTALVLAQPDFGSALILFFIWVFMLIVAGFDKKYFIVIFLASAIIFASAWLFFFKDYQKERILTFLNPTYNSLDQGYNISQAIIAVGSGGLTGRGVGFGSQSQLKFLPESHTDFIFAVIAEELGFMGIALLFVFYGLFFFSSLTAIRKSKDDFAIFFILGSLGLIFIEMFINIGMNIGLMPVVGISLPFISYGGSSIIASFILIGIIQNIIIKSKI</sequence>
<evidence type="ECO:0000256" key="7">
    <source>
        <dbReference type="ARBA" id="ARBA00022984"/>
    </source>
</evidence>
<evidence type="ECO:0000256" key="4">
    <source>
        <dbReference type="ARBA" id="ARBA00022679"/>
    </source>
</evidence>
<dbReference type="AlphaFoldDB" id="A0A2G9ZNN5"/>
<reference evidence="12 13" key="1">
    <citation type="submission" date="2017-09" db="EMBL/GenBank/DDBJ databases">
        <title>Depth-based differentiation of microbial function through sediment-hosted aquifers and enrichment of novel symbionts in the deep terrestrial subsurface.</title>
        <authorList>
            <person name="Probst A.J."/>
            <person name="Ladd B."/>
            <person name="Jarett J.K."/>
            <person name="Geller-Mcgrath D.E."/>
            <person name="Sieber C.M."/>
            <person name="Emerson J.B."/>
            <person name="Anantharaman K."/>
            <person name="Thomas B.C."/>
            <person name="Malmstrom R."/>
            <person name="Stieglmeier M."/>
            <person name="Klingl A."/>
            <person name="Woyke T."/>
            <person name="Ryan C.M."/>
            <person name="Banfield J.F."/>
        </authorList>
    </citation>
    <scope>NUCLEOTIDE SEQUENCE [LARGE SCALE GENOMIC DNA]</scope>
    <source>
        <strain evidence="12">CG23_combo_of_CG06-09_8_20_14_all_41_10</strain>
    </source>
</reference>
<dbReference type="GO" id="GO:0051301">
    <property type="term" value="P:cell division"/>
    <property type="evidence" value="ECO:0007669"/>
    <property type="project" value="InterPro"/>
</dbReference>
<feature type="transmembrane region" description="Helical" evidence="11">
    <location>
        <begin position="77"/>
        <end position="96"/>
    </location>
</feature>
<protein>
    <submittedName>
        <fullName evidence="12">Rod shape-determining protein RodA</fullName>
    </submittedName>
</protein>
<evidence type="ECO:0000256" key="11">
    <source>
        <dbReference type="SAM" id="Phobius"/>
    </source>
</evidence>
<feature type="transmembrane region" description="Helical" evidence="11">
    <location>
        <begin position="12"/>
        <end position="35"/>
    </location>
</feature>
<feature type="transmembrane region" description="Helical" evidence="11">
    <location>
        <begin position="185"/>
        <end position="203"/>
    </location>
</feature>
<evidence type="ECO:0000256" key="10">
    <source>
        <dbReference type="ARBA" id="ARBA00023316"/>
    </source>
</evidence>
<evidence type="ECO:0000256" key="1">
    <source>
        <dbReference type="ARBA" id="ARBA00004141"/>
    </source>
</evidence>
<comment type="subcellular location">
    <subcellularLocation>
        <location evidence="1">Membrane</location>
        <topology evidence="1">Multi-pass membrane protein</topology>
    </subcellularLocation>
</comment>
<dbReference type="GO" id="GO:0016757">
    <property type="term" value="F:glycosyltransferase activity"/>
    <property type="evidence" value="ECO:0007669"/>
    <property type="project" value="UniProtKB-KW"/>
</dbReference>
<dbReference type="InterPro" id="IPR001182">
    <property type="entry name" value="FtsW/RodA"/>
</dbReference>
<evidence type="ECO:0000256" key="8">
    <source>
        <dbReference type="ARBA" id="ARBA00022989"/>
    </source>
</evidence>
<feature type="transmembrane region" description="Helical" evidence="11">
    <location>
        <begin position="303"/>
        <end position="327"/>
    </location>
</feature>
<dbReference type="InterPro" id="IPR018365">
    <property type="entry name" value="Cell_cycle_FtsW-rel_CS"/>
</dbReference>
<dbReference type="GO" id="GO:0008360">
    <property type="term" value="P:regulation of cell shape"/>
    <property type="evidence" value="ECO:0007669"/>
    <property type="project" value="UniProtKB-KW"/>
</dbReference>
<dbReference type="NCBIfam" id="TIGR02210">
    <property type="entry name" value="rodA_shape"/>
    <property type="match status" value="1"/>
</dbReference>
<dbReference type="GO" id="GO:0071555">
    <property type="term" value="P:cell wall organization"/>
    <property type="evidence" value="ECO:0007669"/>
    <property type="project" value="UniProtKB-KW"/>
</dbReference>
<dbReference type="PROSITE" id="PS00428">
    <property type="entry name" value="FTSW_RODA_SPOVE"/>
    <property type="match status" value="1"/>
</dbReference>
<evidence type="ECO:0000256" key="3">
    <source>
        <dbReference type="ARBA" id="ARBA00022676"/>
    </source>
</evidence>
<keyword evidence="4" id="KW-0808">Transferase</keyword>
<name>A0A2G9ZNN5_9BACT</name>
<feature type="transmembrane region" description="Helical" evidence="11">
    <location>
        <begin position="163"/>
        <end position="180"/>
    </location>
</feature>
<evidence type="ECO:0000256" key="5">
    <source>
        <dbReference type="ARBA" id="ARBA00022692"/>
    </source>
</evidence>
<gene>
    <name evidence="12" type="ORF">COX21_00955</name>
</gene>
<keyword evidence="5 11" id="KW-0812">Transmembrane</keyword>
<evidence type="ECO:0000256" key="2">
    <source>
        <dbReference type="ARBA" id="ARBA00022475"/>
    </source>
</evidence>
<dbReference type="GO" id="GO:0005886">
    <property type="term" value="C:plasma membrane"/>
    <property type="evidence" value="ECO:0007669"/>
    <property type="project" value="TreeGrafter"/>
</dbReference>
<keyword evidence="6" id="KW-0133">Cell shape</keyword>
<keyword evidence="7" id="KW-0573">Peptidoglycan synthesis</keyword>
<dbReference type="GO" id="GO:0015648">
    <property type="term" value="F:lipid-linked peptidoglycan transporter activity"/>
    <property type="evidence" value="ECO:0007669"/>
    <property type="project" value="TreeGrafter"/>
</dbReference>